<dbReference type="GO" id="GO:0008934">
    <property type="term" value="F:inositol monophosphate 1-phosphatase activity"/>
    <property type="evidence" value="ECO:0007669"/>
    <property type="project" value="InterPro"/>
</dbReference>
<sequence length="287" mass="30026">MTGTEPSSSDLSGADLERYLHDAVQAARRAGRVVRAAFHDGRVAARAKAPGDYVTEVDLQAERVIRDCLRAGTGAEARFVGEECGGAVQGLCWVVDPLDGTTNFIRGFPSVGVSVALVADGEPVVGVVHAPLWRETFTAVRGGGAFRNGQPIRVSGRPATGAVCSTGFPFKTPAMLPAYFDVLSAVVGTVEDIRRPAGASLDLAWVACGVFDGFFELGLGPWDVAAGALLVREAGGIVTDWRGDHDDWLVSGNILAAAPLVHAGLIKHTRLAPRAPVPRPTAAAERP</sequence>
<dbReference type="GO" id="GO:0046872">
    <property type="term" value="F:metal ion binding"/>
    <property type="evidence" value="ECO:0007669"/>
    <property type="project" value="UniProtKB-KW"/>
</dbReference>
<comment type="caution">
    <text evidence="12">The sequence shown here is derived from an EMBL/GenBank/DDBJ whole genome shotgun (WGS) entry which is preliminary data.</text>
</comment>
<gene>
    <name evidence="12" type="ORF">FB471_5572</name>
</gene>
<dbReference type="GO" id="GO:0004401">
    <property type="term" value="F:histidinol-phosphatase activity"/>
    <property type="evidence" value="ECO:0007669"/>
    <property type="project" value="UniProtKB-EC"/>
</dbReference>
<dbReference type="Proteomes" id="UP000320876">
    <property type="component" value="Unassembled WGS sequence"/>
</dbReference>
<dbReference type="AlphaFoldDB" id="A0A542DRW8"/>
<keyword evidence="7 10" id="KW-0460">Magnesium</keyword>
<evidence type="ECO:0000256" key="3">
    <source>
        <dbReference type="ARBA" id="ARBA00004970"/>
    </source>
</evidence>
<reference evidence="12 13" key="1">
    <citation type="submission" date="2019-06" db="EMBL/GenBank/DDBJ databases">
        <title>Sequencing the genomes of 1000 actinobacteria strains.</title>
        <authorList>
            <person name="Klenk H.-P."/>
        </authorList>
    </citation>
    <scope>NUCLEOTIDE SEQUENCE [LARGE SCALE GENOMIC DNA]</scope>
    <source>
        <strain evidence="12 13">DSM 45679</strain>
    </source>
</reference>
<comment type="similarity">
    <text evidence="4 11">Belongs to the inositol monophosphatase superfamily.</text>
</comment>
<evidence type="ECO:0000256" key="7">
    <source>
        <dbReference type="ARBA" id="ARBA00022842"/>
    </source>
</evidence>
<dbReference type="PANTHER" id="PTHR20854:SF4">
    <property type="entry name" value="INOSITOL-1-MONOPHOSPHATASE-RELATED"/>
    <property type="match status" value="1"/>
</dbReference>
<dbReference type="PROSITE" id="PS00629">
    <property type="entry name" value="IMP_1"/>
    <property type="match status" value="1"/>
</dbReference>
<name>A0A542DRW8_AMYCI</name>
<dbReference type="PRINTS" id="PR00377">
    <property type="entry name" value="IMPHPHTASES"/>
</dbReference>
<evidence type="ECO:0000256" key="6">
    <source>
        <dbReference type="ARBA" id="ARBA00022801"/>
    </source>
</evidence>
<dbReference type="Gene3D" id="3.30.540.10">
    <property type="entry name" value="Fructose-1,6-Bisphosphatase, subunit A, domain 1"/>
    <property type="match status" value="1"/>
</dbReference>
<feature type="binding site" evidence="10">
    <location>
        <position position="99"/>
    </location>
    <ligand>
        <name>Mg(2+)</name>
        <dbReference type="ChEBI" id="CHEBI:18420"/>
        <label>1</label>
        <note>catalytic</note>
    </ligand>
</feature>
<dbReference type="InterPro" id="IPR022337">
    <property type="entry name" value="Inositol_monophosphatase_SuhB"/>
</dbReference>
<dbReference type="PRINTS" id="PR01959">
    <property type="entry name" value="SBIMPHPHTASE"/>
</dbReference>
<dbReference type="InterPro" id="IPR000760">
    <property type="entry name" value="Inositol_monophosphatase-like"/>
</dbReference>
<comment type="catalytic activity">
    <reaction evidence="8">
        <text>L-histidinol phosphate + H2O = L-histidinol + phosphate</text>
        <dbReference type="Rhea" id="RHEA:14465"/>
        <dbReference type="ChEBI" id="CHEBI:15377"/>
        <dbReference type="ChEBI" id="CHEBI:43474"/>
        <dbReference type="ChEBI" id="CHEBI:57699"/>
        <dbReference type="ChEBI" id="CHEBI:57980"/>
        <dbReference type="EC" id="3.1.3.15"/>
    </reaction>
</comment>
<dbReference type="InterPro" id="IPR020583">
    <property type="entry name" value="Inositol_monoP_metal-BS"/>
</dbReference>
<comment type="cofactor">
    <cofactor evidence="2 10 11">
        <name>Mg(2+)</name>
        <dbReference type="ChEBI" id="CHEBI:18420"/>
    </cofactor>
</comment>
<dbReference type="CDD" id="cd01639">
    <property type="entry name" value="IMPase"/>
    <property type="match status" value="1"/>
</dbReference>
<dbReference type="PANTHER" id="PTHR20854">
    <property type="entry name" value="INOSITOL MONOPHOSPHATASE"/>
    <property type="match status" value="1"/>
</dbReference>
<evidence type="ECO:0000256" key="2">
    <source>
        <dbReference type="ARBA" id="ARBA00001946"/>
    </source>
</evidence>
<dbReference type="EMBL" id="VFML01000001">
    <property type="protein sequence ID" value="TQJ05735.1"/>
    <property type="molecule type" value="Genomic_DNA"/>
</dbReference>
<dbReference type="PROSITE" id="PS00630">
    <property type="entry name" value="IMP_2"/>
    <property type="match status" value="1"/>
</dbReference>
<feature type="binding site" evidence="10">
    <location>
        <position position="82"/>
    </location>
    <ligand>
        <name>Mg(2+)</name>
        <dbReference type="ChEBI" id="CHEBI:18420"/>
        <label>1</label>
        <note>catalytic</note>
    </ligand>
</feature>
<dbReference type="GO" id="GO:0046854">
    <property type="term" value="P:phosphatidylinositol phosphate biosynthetic process"/>
    <property type="evidence" value="ECO:0007669"/>
    <property type="project" value="InterPro"/>
</dbReference>
<comment type="catalytic activity">
    <reaction evidence="1 11">
        <text>a myo-inositol phosphate + H2O = myo-inositol + phosphate</text>
        <dbReference type="Rhea" id="RHEA:24056"/>
        <dbReference type="ChEBI" id="CHEBI:15377"/>
        <dbReference type="ChEBI" id="CHEBI:17268"/>
        <dbReference type="ChEBI" id="CHEBI:43474"/>
        <dbReference type="ChEBI" id="CHEBI:84139"/>
        <dbReference type="EC" id="3.1.3.25"/>
    </reaction>
</comment>
<dbReference type="FunFam" id="3.30.540.10:FF:000003">
    <property type="entry name" value="Inositol-1-monophosphatase"/>
    <property type="match status" value="1"/>
</dbReference>
<dbReference type="GO" id="GO:0006020">
    <property type="term" value="P:inositol metabolic process"/>
    <property type="evidence" value="ECO:0007669"/>
    <property type="project" value="TreeGrafter"/>
</dbReference>
<dbReference type="OrthoDB" id="9785695at2"/>
<dbReference type="InterPro" id="IPR020550">
    <property type="entry name" value="Inositol_monophosphatase_CS"/>
</dbReference>
<protein>
    <recommendedName>
        <fullName evidence="11">Inositol-1-monophosphatase</fullName>
        <ecNumber evidence="11">3.1.3.25</ecNumber>
    </recommendedName>
</protein>
<keyword evidence="5 10" id="KW-0479">Metal-binding</keyword>
<evidence type="ECO:0000313" key="13">
    <source>
        <dbReference type="Proteomes" id="UP000320876"/>
    </source>
</evidence>
<feature type="binding site" evidence="10">
    <location>
        <position position="96"/>
    </location>
    <ligand>
        <name>Mg(2+)</name>
        <dbReference type="ChEBI" id="CHEBI:18420"/>
        <label>1</label>
        <note>catalytic</note>
    </ligand>
</feature>
<dbReference type="Pfam" id="PF00459">
    <property type="entry name" value="Inositol_P"/>
    <property type="match status" value="1"/>
</dbReference>
<evidence type="ECO:0000256" key="9">
    <source>
        <dbReference type="ARBA" id="ARBA00053547"/>
    </source>
</evidence>
<dbReference type="InterPro" id="IPR033942">
    <property type="entry name" value="IMPase"/>
</dbReference>
<feature type="binding site" evidence="10">
    <location>
        <position position="223"/>
    </location>
    <ligand>
        <name>Mg(2+)</name>
        <dbReference type="ChEBI" id="CHEBI:18420"/>
        <label>1</label>
        <note>catalytic</note>
    </ligand>
</feature>
<dbReference type="SUPFAM" id="SSF56655">
    <property type="entry name" value="Carbohydrate phosphatase"/>
    <property type="match status" value="1"/>
</dbReference>
<evidence type="ECO:0000256" key="4">
    <source>
        <dbReference type="ARBA" id="ARBA00009759"/>
    </source>
</evidence>
<dbReference type="EC" id="3.1.3.25" evidence="11"/>
<comment type="function">
    <text evidence="9">Catalyzes the dephosphorylation of histidinol-phosphate to histidinol, the direct precursor of histidine.</text>
</comment>
<organism evidence="12 13">
    <name type="scientific">Amycolatopsis cihanbeyliensis</name>
    <dbReference type="NCBI Taxonomy" id="1128664"/>
    <lineage>
        <taxon>Bacteria</taxon>
        <taxon>Bacillati</taxon>
        <taxon>Actinomycetota</taxon>
        <taxon>Actinomycetes</taxon>
        <taxon>Pseudonocardiales</taxon>
        <taxon>Pseudonocardiaceae</taxon>
        <taxon>Amycolatopsis</taxon>
    </lineage>
</organism>
<evidence type="ECO:0000256" key="5">
    <source>
        <dbReference type="ARBA" id="ARBA00022723"/>
    </source>
</evidence>
<evidence type="ECO:0000256" key="10">
    <source>
        <dbReference type="PIRSR" id="PIRSR600760-2"/>
    </source>
</evidence>
<proteinExistence type="inferred from homology"/>
<keyword evidence="13" id="KW-1185">Reference proteome</keyword>
<evidence type="ECO:0000313" key="12">
    <source>
        <dbReference type="EMBL" id="TQJ05735.1"/>
    </source>
</evidence>
<evidence type="ECO:0000256" key="11">
    <source>
        <dbReference type="RuleBase" id="RU364068"/>
    </source>
</evidence>
<accession>A0A542DRW8</accession>
<dbReference type="RefSeq" id="WP_142002574.1">
    <property type="nucleotide sequence ID" value="NZ_VFML01000001.1"/>
</dbReference>
<evidence type="ECO:0000256" key="8">
    <source>
        <dbReference type="ARBA" id="ARBA00049158"/>
    </source>
</evidence>
<comment type="pathway">
    <text evidence="3">Amino-acid biosynthesis; L-histidine biosynthesis; L-histidine from 5-phospho-alpha-D-ribose 1-diphosphate: step 8/9.</text>
</comment>
<keyword evidence="6 11" id="KW-0378">Hydrolase</keyword>
<evidence type="ECO:0000256" key="1">
    <source>
        <dbReference type="ARBA" id="ARBA00001033"/>
    </source>
</evidence>
<dbReference type="GO" id="GO:0007165">
    <property type="term" value="P:signal transduction"/>
    <property type="evidence" value="ECO:0007669"/>
    <property type="project" value="TreeGrafter"/>
</dbReference>
<dbReference type="Gene3D" id="3.40.190.80">
    <property type="match status" value="1"/>
</dbReference>
<feature type="binding site" evidence="10">
    <location>
        <position position="98"/>
    </location>
    <ligand>
        <name>Mg(2+)</name>
        <dbReference type="ChEBI" id="CHEBI:18420"/>
        <label>1</label>
        <note>catalytic</note>
    </ligand>
</feature>